<keyword evidence="5" id="KW-1185">Reference proteome</keyword>
<evidence type="ECO:0000256" key="2">
    <source>
        <dbReference type="SAM" id="Phobius"/>
    </source>
</evidence>
<comment type="caution">
    <text evidence="4">The sequence shown here is derived from an EMBL/GenBank/DDBJ whole genome shotgun (WGS) entry which is preliminary data.</text>
</comment>
<feature type="compositionally biased region" description="Polar residues" evidence="1">
    <location>
        <begin position="385"/>
        <end position="394"/>
    </location>
</feature>
<dbReference type="RefSeq" id="WP_344634923.1">
    <property type="nucleotide sequence ID" value="NZ_BAAATR010000003.1"/>
</dbReference>
<dbReference type="EMBL" id="BAAATR010000003">
    <property type="protein sequence ID" value="GAA2231434.1"/>
    <property type="molecule type" value="Genomic_DNA"/>
</dbReference>
<evidence type="ECO:0000313" key="5">
    <source>
        <dbReference type="Proteomes" id="UP001500305"/>
    </source>
</evidence>
<name>A0ABP5QCD9_9ACTN</name>
<dbReference type="Proteomes" id="UP001500305">
    <property type="component" value="Unassembled WGS sequence"/>
</dbReference>
<dbReference type="Pfam" id="PF18915">
    <property type="entry name" value="DUF5667"/>
    <property type="match status" value="1"/>
</dbReference>
<feature type="region of interest" description="Disordered" evidence="1">
    <location>
        <begin position="20"/>
        <end position="49"/>
    </location>
</feature>
<sequence length="417" mass="42187">MTANVLEHRRARAFAEALEAHRAEARPSSGAAGGPLSSGAPDSSPERGSTAMAELLDLAGALGSLPAPELSGEARSLQRAQLMAAFEREWAGGAAQDGLAARVPQQRRHRAVRALRGSRWGRRLVIGGLVAGVAVGSLAGAAAASSNALPGDALYGMKRGLEGIRLDWADSDTERGSLLLDQASTRLAEAQGLLGRAGPTSGLSTGTVEQLRRALDDMHAEAIRGRELLRAVYRSNGSLTPMRTLASFADDEDERWAALQSRLPQQLTTQASKVDSLFDEMSEDVAPLHLEQPAVSHSTGTGATTSGTGLHSPGGSPADPAQGGVGQGPAGRPSGSGTGAAASKPSPAPGTVGGLVDNLTSGLTGHGSSPTAPAAGQPTRPAGTPTPSQSTTDGGSDGQGLDIPPLLPNLLPGLKLG</sequence>
<keyword evidence="2" id="KW-1133">Transmembrane helix</keyword>
<feature type="compositionally biased region" description="Polar residues" evidence="1">
    <location>
        <begin position="358"/>
        <end position="371"/>
    </location>
</feature>
<evidence type="ECO:0000259" key="3">
    <source>
        <dbReference type="Pfam" id="PF18915"/>
    </source>
</evidence>
<accession>A0ABP5QCD9</accession>
<keyword evidence="2" id="KW-0472">Membrane</keyword>
<evidence type="ECO:0000256" key="1">
    <source>
        <dbReference type="SAM" id="MobiDB-lite"/>
    </source>
</evidence>
<keyword evidence="2" id="KW-0812">Transmembrane</keyword>
<organism evidence="4 5">
    <name type="scientific">Kitasatospora cystarginea</name>
    <dbReference type="NCBI Taxonomy" id="58350"/>
    <lineage>
        <taxon>Bacteria</taxon>
        <taxon>Bacillati</taxon>
        <taxon>Actinomycetota</taxon>
        <taxon>Actinomycetes</taxon>
        <taxon>Kitasatosporales</taxon>
        <taxon>Streptomycetaceae</taxon>
        <taxon>Kitasatospora</taxon>
    </lineage>
</organism>
<feature type="compositionally biased region" description="Low complexity" evidence="1">
    <location>
        <begin position="296"/>
        <end position="322"/>
    </location>
</feature>
<dbReference type="InterPro" id="IPR043725">
    <property type="entry name" value="DUF5667"/>
</dbReference>
<reference evidence="5" key="1">
    <citation type="journal article" date="2019" name="Int. J. Syst. Evol. Microbiol.">
        <title>The Global Catalogue of Microorganisms (GCM) 10K type strain sequencing project: providing services to taxonomists for standard genome sequencing and annotation.</title>
        <authorList>
            <consortium name="The Broad Institute Genomics Platform"/>
            <consortium name="The Broad Institute Genome Sequencing Center for Infectious Disease"/>
            <person name="Wu L."/>
            <person name="Ma J."/>
        </authorList>
    </citation>
    <scope>NUCLEOTIDE SEQUENCE [LARGE SCALE GENOMIC DNA]</scope>
    <source>
        <strain evidence="5">JCM 7356</strain>
    </source>
</reference>
<evidence type="ECO:0000313" key="4">
    <source>
        <dbReference type="EMBL" id="GAA2231434.1"/>
    </source>
</evidence>
<protein>
    <submittedName>
        <fullName evidence="4">DUF5667 domain-containing protein</fullName>
    </submittedName>
</protein>
<feature type="domain" description="DUF5667" evidence="3">
    <location>
        <begin position="148"/>
        <end position="265"/>
    </location>
</feature>
<feature type="compositionally biased region" description="Low complexity" evidence="1">
    <location>
        <begin position="400"/>
        <end position="417"/>
    </location>
</feature>
<feature type="region of interest" description="Disordered" evidence="1">
    <location>
        <begin position="295"/>
        <end position="417"/>
    </location>
</feature>
<feature type="compositionally biased region" description="Low complexity" evidence="1">
    <location>
        <begin position="26"/>
        <end position="43"/>
    </location>
</feature>
<proteinExistence type="predicted"/>
<feature type="compositionally biased region" description="Gly residues" evidence="1">
    <location>
        <begin position="323"/>
        <end position="338"/>
    </location>
</feature>
<feature type="transmembrane region" description="Helical" evidence="2">
    <location>
        <begin position="124"/>
        <end position="144"/>
    </location>
</feature>
<gene>
    <name evidence="4" type="ORF">GCM10010430_09630</name>
</gene>